<feature type="compositionally biased region" description="Polar residues" evidence="1">
    <location>
        <begin position="9"/>
        <end position="22"/>
    </location>
</feature>
<organism evidence="2 3">
    <name type="scientific">Bartonella vinsonii subsp. arupensis Pm136co</name>
    <dbReference type="NCBI Taxonomy" id="1094561"/>
    <lineage>
        <taxon>Bacteria</taxon>
        <taxon>Pseudomonadati</taxon>
        <taxon>Pseudomonadota</taxon>
        <taxon>Alphaproteobacteria</taxon>
        <taxon>Hyphomicrobiales</taxon>
        <taxon>Bartonellaceae</taxon>
        <taxon>Bartonella</taxon>
    </lineage>
</organism>
<evidence type="ECO:0000313" key="3">
    <source>
        <dbReference type="Proteomes" id="UP000008948"/>
    </source>
</evidence>
<evidence type="ECO:0000313" key="2">
    <source>
        <dbReference type="EMBL" id="EJF98050.1"/>
    </source>
</evidence>
<feature type="region of interest" description="Disordered" evidence="1">
    <location>
        <begin position="1"/>
        <end position="85"/>
    </location>
</feature>
<dbReference type="RefSeq" id="WP_004866338.1">
    <property type="nucleotide sequence ID" value="NZ_JH725044.1"/>
</dbReference>
<dbReference type="EMBL" id="AIMH01000019">
    <property type="protein sequence ID" value="EJF98050.1"/>
    <property type="molecule type" value="Genomic_DNA"/>
</dbReference>
<gene>
    <name evidence="2" type="ORF">MEI_00972</name>
</gene>
<name>A0ABP2QV66_BARVI</name>
<dbReference type="Proteomes" id="UP000008948">
    <property type="component" value="Unassembled WGS sequence"/>
</dbReference>
<sequence>MDQEHLTPAEQNQLKQDFLSGTEQEESGIGGEEYTKTRVGQVEERREYQQQQPLQQNGVQPQQPQQLQGGVQIAQEGDAPPDPQKDFMGYMQWLGKTLHQQGLLHAKQATIPEAEQLQNFFQQSVASVKQKYHDFDQAADFIYETRAKQLAAFASLYPEMADPKAIDEVIGNELKQILRDCARKNQNPAEMLYTLAQKNGYTNVSNPMGGTNYREGMKYGGENLQERQNSARTLAAYNGLTPSGPISLEMLDKMTEAEFSTWVSDPKNKAAFNRLMGGGDL</sequence>
<feature type="compositionally biased region" description="Low complexity" evidence="1">
    <location>
        <begin position="49"/>
        <end position="72"/>
    </location>
</feature>
<evidence type="ECO:0008006" key="4">
    <source>
        <dbReference type="Google" id="ProtNLM"/>
    </source>
</evidence>
<protein>
    <recommendedName>
        <fullName evidence="4">Phage protein</fullName>
    </recommendedName>
</protein>
<evidence type="ECO:0000256" key="1">
    <source>
        <dbReference type="SAM" id="MobiDB-lite"/>
    </source>
</evidence>
<keyword evidence="3" id="KW-1185">Reference proteome</keyword>
<comment type="caution">
    <text evidence="2">The sequence shown here is derived from an EMBL/GenBank/DDBJ whole genome shotgun (WGS) entry which is preliminary data.</text>
</comment>
<proteinExistence type="predicted"/>
<reference evidence="2 3" key="1">
    <citation type="submission" date="2012-03" db="EMBL/GenBank/DDBJ databases">
        <title>The Genome Sequence of Bartonella vinsonii subsp. arupensis str. Pm136co.</title>
        <authorList>
            <consortium name="The Broad Institute Genome Sequencing Platform"/>
            <consortium name="The Broad Institute Genome Sequencing Center for Infectious Disease"/>
            <person name="Feldgarden M."/>
            <person name="Kirby J."/>
            <person name="Kosoy M."/>
            <person name="Birtles R."/>
            <person name="Probert W.S."/>
            <person name="Chiaraviglio L."/>
            <person name="Young S.K."/>
            <person name="Zeng Q."/>
            <person name="Gargeya S."/>
            <person name="Fitzgerald M."/>
            <person name="Haas B."/>
            <person name="Abouelleil A."/>
            <person name="Alvarado L."/>
            <person name="Arachchi H.M."/>
            <person name="Berlin A."/>
            <person name="Chapman S.B."/>
            <person name="Gearin G."/>
            <person name="Goldberg J."/>
            <person name="Griggs A."/>
            <person name="Gujja S."/>
            <person name="Hansen M."/>
            <person name="Heiman D."/>
            <person name="Howarth C."/>
            <person name="Larimer J."/>
            <person name="Lui A."/>
            <person name="MacDonald P.J.P."/>
            <person name="McCowen C."/>
            <person name="Montmayeur A."/>
            <person name="Murphy C."/>
            <person name="Neiman D."/>
            <person name="Pearson M."/>
            <person name="Priest M."/>
            <person name="Roberts A."/>
            <person name="Saif S."/>
            <person name="Shea T."/>
            <person name="Sisk P."/>
            <person name="Stolte C."/>
            <person name="Sykes S."/>
            <person name="Wortman J."/>
            <person name="Nusbaum C."/>
            <person name="Birren B."/>
        </authorList>
    </citation>
    <scope>NUCLEOTIDE SEQUENCE [LARGE SCALE GENOMIC DNA]</scope>
    <source>
        <strain evidence="2 3">Pm136co</strain>
    </source>
</reference>
<feature type="compositionally biased region" description="Basic and acidic residues" evidence="1">
    <location>
        <begin position="33"/>
        <end position="48"/>
    </location>
</feature>
<accession>A0ABP2QV66</accession>